<keyword evidence="2" id="KW-0472">Membrane</keyword>
<keyword evidence="2" id="KW-0812">Transmembrane</keyword>
<feature type="compositionally biased region" description="Low complexity" evidence="1">
    <location>
        <begin position="233"/>
        <end position="245"/>
    </location>
</feature>
<feature type="transmembrane region" description="Helical" evidence="2">
    <location>
        <begin position="293"/>
        <end position="313"/>
    </location>
</feature>
<accession>A0A135RVN1</accession>
<evidence type="ECO:0000256" key="1">
    <source>
        <dbReference type="SAM" id="MobiDB-lite"/>
    </source>
</evidence>
<keyword evidence="2" id="KW-1133">Transmembrane helix</keyword>
<gene>
    <name evidence="3" type="ORF">CNYM01_13615</name>
</gene>
<comment type="caution">
    <text evidence="3">The sequence shown here is derived from an EMBL/GenBank/DDBJ whole genome shotgun (WGS) entry which is preliminary data.</text>
</comment>
<feature type="region of interest" description="Disordered" evidence="1">
    <location>
        <begin position="222"/>
        <end position="251"/>
    </location>
</feature>
<protein>
    <submittedName>
        <fullName evidence="3">Uncharacterized protein</fullName>
    </submittedName>
</protein>
<evidence type="ECO:0000256" key="2">
    <source>
        <dbReference type="SAM" id="Phobius"/>
    </source>
</evidence>
<keyword evidence="4" id="KW-1185">Reference proteome</keyword>
<dbReference type="AlphaFoldDB" id="A0A135RVN1"/>
<evidence type="ECO:0000313" key="3">
    <source>
        <dbReference type="EMBL" id="KXH27537.1"/>
    </source>
</evidence>
<proteinExistence type="predicted"/>
<reference evidence="3 4" key="1">
    <citation type="submission" date="2014-02" db="EMBL/GenBank/DDBJ databases">
        <title>The genome sequence of Colletotrichum nymphaeae SA-01.</title>
        <authorList>
            <person name="Baroncelli R."/>
            <person name="Thon M.R."/>
        </authorList>
    </citation>
    <scope>NUCLEOTIDE SEQUENCE [LARGE SCALE GENOMIC DNA]</scope>
    <source>
        <strain evidence="3 4">SA-01</strain>
    </source>
</reference>
<sequence>MRPQKTTRLDRQTEKGLVRSCAGWRVWRRGNEKGFGIAISRPFHDPCGGLIHSLGNTALVPKQQGAQRLSPSAPQIWGSSPTSNLVNFNLTARGSGILGATTKPRRVTSLLHLIATQCHRLKPSSLPSSSPTLTPSLSLSPSVLVPFSHSDGACPSSLESGFAPAHTHAAVPQAPSAHILPACCDGRLHESPVLSPHLSSPSQGSHGLRIVELEHLAPLEGKGSERQARQRIPNQPSQSPSPNQQHARQETFAPSEPLTAHHPVARRLEVQPASHSLVPVPVFWMARLFHKSVTVVTLALALAITLALALALFGRPSISRVTLDQSWTWAPFSGLANSPDLIWPARGPFPSLSLATCDWVPTSPSVCFVWSAFFVQERQSITIHPVFSLTLFTSPSHPYDRHPPPPPPLLLTLLVRLTYTLLHLIRPDQHRLFYGLDGSESELISGTAAARRLRSSLRRPVPVE</sequence>
<dbReference type="Proteomes" id="UP000070054">
    <property type="component" value="Unassembled WGS sequence"/>
</dbReference>
<evidence type="ECO:0000313" key="4">
    <source>
        <dbReference type="Proteomes" id="UP000070054"/>
    </source>
</evidence>
<dbReference type="EMBL" id="JEMN01001768">
    <property type="protein sequence ID" value="KXH27537.1"/>
    <property type="molecule type" value="Genomic_DNA"/>
</dbReference>
<name>A0A135RVN1_9PEZI</name>
<organism evidence="3 4">
    <name type="scientific">Colletotrichum nymphaeae SA-01</name>
    <dbReference type="NCBI Taxonomy" id="1460502"/>
    <lineage>
        <taxon>Eukaryota</taxon>
        <taxon>Fungi</taxon>
        <taxon>Dikarya</taxon>
        <taxon>Ascomycota</taxon>
        <taxon>Pezizomycotina</taxon>
        <taxon>Sordariomycetes</taxon>
        <taxon>Hypocreomycetidae</taxon>
        <taxon>Glomerellales</taxon>
        <taxon>Glomerellaceae</taxon>
        <taxon>Colletotrichum</taxon>
        <taxon>Colletotrichum acutatum species complex</taxon>
    </lineage>
</organism>